<dbReference type="Pfam" id="PF22668">
    <property type="entry name" value="DUF7009"/>
    <property type="match status" value="1"/>
</dbReference>
<dbReference type="RefSeq" id="WP_192008659.1">
    <property type="nucleotide sequence ID" value="NZ_JACYTQ010000001.1"/>
</dbReference>
<gene>
    <name evidence="1" type="ORF">IFO69_04345</name>
</gene>
<protein>
    <submittedName>
        <fullName evidence="1">Uncharacterized protein</fullName>
    </submittedName>
</protein>
<keyword evidence="2" id="KW-1185">Reference proteome</keyword>
<name>A0ABR9AGT5_9BACT</name>
<proteinExistence type="predicted"/>
<dbReference type="InterPro" id="IPR053825">
    <property type="entry name" value="DUF7009"/>
</dbReference>
<dbReference type="Proteomes" id="UP000647133">
    <property type="component" value="Unassembled WGS sequence"/>
</dbReference>
<comment type="caution">
    <text evidence="1">The sequence shown here is derived from an EMBL/GenBank/DDBJ whole genome shotgun (WGS) entry which is preliminary data.</text>
</comment>
<dbReference type="EMBL" id="JACYTQ010000001">
    <property type="protein sequence ID" value="MBD8487972.1"/>
    <property type="molecule type" value="Genomic_DNA"/>
</dbReference>
<organism evidence="1 2">
    <name type="scientific">Echinicola arenosa</name>
    <dbReference type="NCBI Taxonomy" id="2774144"/>
    <lineage>
        <taxon>Bacteria</taxon>
        <taxon>Pseudomonadati</taxon>
        <taxon>Bacteroidota</taxon>
        <taxon>Cytophagia</taxon>
        <taxon>Cytophagales</taxon>
        <taxon>Cyclobacteriaceae</taxon>
        <taxon>Echinicola</taxon>
    </lineage>
</organism>
<sequence>MKLRINNNAIRLRLSQTEVDKISKGLPVTEQLFLGSKAMGFAYSLVPDENSSTIEATYFDNLLKITVPKSISSPWATSDEVSMRSTQHASSDFANLILIEKDFQCLHKRPDEDESDNFPNPKSFEDY</sequence>
<evidence type="ECO:0000313" key="1">
    <source>
        <dbReference type="EMBL" id="MBD8487972.1"/>
    </source>
</evidence>
<reference evidence="1 2" key="1">
    <citation type="submission" date="2020-09" db="EMBL/GenBank/DDBJ databases">
        <title>Echinicola sp. CAU 1574 isolated from sand of Sido Beach.</title>
        <authorList>
            <person name="Kim W."/>
        </authorList>
    </citation>
    <scope>NUCLEOTIDE SEQUENCE [LARGE SCALE GENOMIC DNA]</scope>
    <source>
        <strain evidence="1 2">CAU 1574</strain>
    </source>
</reference>
<accession>A0ABR9AGT5</accession>
<evidence type="ECO:0000313" key="2">
    <source>
        <dbReference type="Proteomes" id="UP000647133"/>
    </source>
</evidence>